<dbReference type="InterPro" id="IPR036249">
    <property type="entry name" value="Thioredoxin-like_sf"/>
</dbReference>
<comment type="caution">
    <text evidence="2">The sequence shown here is derived from an EMBL/GenBank/DDBJ whole genome shotgun (WGS) entry which is preliminary data.</text>
</comment>
<evidence type="ECO:0000259" key="1">
    <source>
        <dbReference type="Pfam" id="PF00085"/>
    </source>
</evidence>
<name>A0ABQ1MTG8_9BURK</name>
<reference evidence="3" key="1">
    <citation type="journal article" date="2019" name="Int. J. Syst. Evol. Microbiol.">
        <title>The Global Catalogue of Microorganisms (GCM) 10K type strain sequencing project: providing services to taxonomists for standard genome sequencing and annotation.</title>
        <authorList>
            <consortium name="The Broad Institute Genomics Platform"/>
            <consortium name="The Broad Institute Genome Sequencing Center for Infectious Disease"/>
            <person name="Wu L."/>
            <person name="Ma J."/>
        </authorList>
    </citation>
    <scope>NUCLEOTIDE SEQUENCE [LARGE SCALE GENOMIC DNA]</scope>
    <source>
        <strain evidence="3">CGMCC 1.15103</strain>
    </source>
</reference>
<protein>
    <recommendedName>
        <fullName evidence="1">Thioredoxin domain-containing protein</fullName>
    </recommendedName>
</protein>
<keyword evidence="3" id="KW-1185">Reference proteome</keyword>
<proteinExistence type="predicted"/>
<evidence type="ECO:0000313" key="2">
    <source>
        <dbReference type="EMBL" id="GGC46421.1"/>
    </source>
</evidence>
<dbReference type="Proteomes" id="UP000602004">
    <property type="component" value="Unassembled WGS sequence"/>
</dbReference>
<dbReference type="CDD" id="cd02947">
    <property type="entry name" value="TRX_family"/>
    <property type="match status" value="1"/>
</dbReference>
<sequence length="166" mass="17558">MSLCEIQNRASQDALALAASLTTATIAATLTKIDTQRNAANAATAEDPAGTVKKASEHPFMATQPAYSPKAPARADVDAFPGVTVIEFGTDWCGYCQGAQASIAKAFEPHAGIRHLKIEDGPGRPLGRSFKVKLWPTLIFMRDGAEVARLVRPTSATEISEAFASV</sequence>
<dbReference type="SUPFAM" id="SSF52833">
    <property type="entry name" value="Thioredoxin-like"/>
    <property type="match status" value="1"/>
</dbReference>
<gene>
    <name evidence="2" type="ORF">GCM10011400_37020</name>
</gene>
<feature type="domain" description="Thioredoxin" evidence="1">
    <location>
        <begin position="83"/>
        <end position="161"/>
    </location>
</feature>
<dbReference type="Gene3D" id="3.40.30.10">
    <property type="entry name" value="Glutaredoxin"/>
    <property type="match status" value="1"/>
</dbReference>
<accession>A0ABQ1MTG8</accession>
<dbReference type="Pfam" id="PF00085">
    <property type="entry name" value="Thioredoxin"/>
    <property type="match status" value="1"/>
</dbReference>
<evidence type="ECO:0000313" key="3">
    <source>
        <dbReference type="Proteomes" id="UP000602004"/>
    </source>
</evidence>
<organism evidence="2 3">
    <name type="scientific">Paraburkholderia caffeinilytica</name>
    <dbReference type="NCBI Taxonomy" id="1761016"/>
    <lineage>
        <taxon>Bacteria</taxon>
        <taxon>Pseudomonadati</taxon>
        <taxon>Pseudomonadota</taxon>
        <taxon>Betaproteobacteria</taxon>
        <taxon>Burkholderiales</taxon>
        <taxon>Burkholderiaceae</taxon>
        <taxon>Paraburkholderia</taxon>
    </lineage>
</organism>
<dbReference type="InterPro" id="IPR013766">
    <property type="entry name" value="Thioredoxin_domain"/>
</dbReference>
<dbReference type="EMBL" id="BMHL01000006">
    <property type="protein sequence ID" value="GGC46421.1"/>
    <property type="molecule type" value="Genomic_DNA"/>
</dbReference>